<sequence length="101" mass="11092">MISSKLKEAIKMKNENQPYWSTSVTLPDFSILTEDLTTEIAVVGAGMAGILTAYQLAKQGKKVTVIEARKVLEGTTAHTTMLSNHGIVHMMVHVLIDMVTY</sequence>
<dbReference type="PANTHER" id="PTHR13847:SF281">
    <property type="entry name" value="FAD DEPENDENT OXIDOREDUCTASE DOMAIN-CONTAINING PROTEIN"/>
    <property type="match status" value="1"/>
</dbReference>
<proteinExistence type="predicted"/>
<dbReference type="Proteomes" id="UP000249579">
    <property type="component" value="Unassembled WGS sequence"/>
</dbReference>
<dbReference type="Pfam" id="PF01266">
    <property type="entry name" value="DAO"/>
    <property type="match status" value="1"/>
</dbReference>
<dbReference type="AlphaFoldDB" id="A0A328A5V7"/>
<gene>
    <name evidence="2" type="ORF">BHX94_05620</name>
</gene>
<dbReference type="EMBL" id="PZJG01000002">
    <property type="protein sequence ID" value="RAK49892.1"/>
    <property type="molecule type" value="Genomic_DNA"/>
</dbReference>
<evidence type="ECO:0000313" key="2">
    <source>
        <dbReference type="EMBL" id="RAK49892.1"/>
    </source>
</evidence>
<accession>A0A328A5V7</accession>
<evidence type="ECO:0000259" key="1">
    <source>
        <dbReference type="Pfam" id="PF01266"/>
    </source>
</evidence>
<dbReference type="OrthoDB" id="9767869at2"/>
<reference evidence="2 3" key="1">
    <citation type="journal article" date="2018" name="Front. Microbiol.">
        <title>Description and Comparative Genomics of Macrococcus caseolyticus subsp. hominis subsp. nov., Macrococcus goetzii sp. nov., Macrococcus epidermidis sp. nov., and Macrococcus bohemicus sp. nov., Novel Macrococci From Human Clinical Material With Virulence Potential and Suspected Uptake of Foreign DNA by Natural Transformation.</title>
        <authorList>
            <person name="Maslanova I."/>
            <person name="Wertheimer Z."/>
            <person name="Sedlacek I."/>
            <person name="Svec P."/>
            <person name="Indrakova A."/>
            <person name="Kovarovic V."/>
            <person name="Schumann P."/>
            <person name="Sproer C."/>
            <person name="Kralova S."/>
            <person name="Sedo O."/>
            <person name="Kristofova L."/>
            <person name="Vrbovska V."/>
            <person name="Fuzik T."/>
            <person name="Petras P."/>
            <person name="Zdrahal Z."/>
            <person name="Ruzickova V."/>
            <person name="Doskar J."/>
            <person name="Pantucek R."/>
        </authorList>
    </citation>
    <scope>NUCLEOTIDE SEQUENCE [LARGE SCALE GENOMIC DNA]</scope>
    <source>
        <strain evidence="2 3">03/115</strain>
    </source>
</reference>
<dbReference type="InterPro" id="IPR006076">
    <property type="entry name" value="FAD-dep_OxRdtase"/>
</dbReference>
<dbReference type="InterPro" id="IPR036188">
    <property type="entry name" value="FAD/NAD-bd_sf"/>
</dbReference>
<feature type="domain" description="FAD dependent oxidoreductase" evidence="1">
    <location>
        <begin position="40"/>
        <end position="83"/>
    </location>
</feature>
<protein>
    <recommendedName>
        <fullName evidence="1">FAD dependent oxidoreductase domain-containing protein</fullName>
    </recommendedName>
</protein>
<comment type="caution">
    <text evidence="2">The sequence shown here is derived from an EMBL/GenBank/DDBJ whole genome shotgun (WGS) entry which is preliminary data.</text>
</comment>
<dbReference type="SUPFAM" id="SSF51905">
    <property type="entry name" value="FAD/NAD(P)-binding domain"/>
    <property type="match status" value="1"/>
</dbReference>
<name>A0A328A5V7_9STAP</name>
<dbReference type="GO" id="GO:0005737">
    <property type="term" value="C:cytoplasm"/>
    <property type="evidence" value="ECO:0007669"/>
    <property type="project" value="TreeGrafter"/>
</dbReference>
<dbReference type="Gene3D" id="3.50.50.60">
    <property type="entry name" value="FAD/NAD(P)-binding domain"/>
    <property type="match status" value="1"/>
</dbReference>
<dbReference type="PRINTS" id="PR00419">
    <property type="entry name" value="ADXRDTASE"/>
</dbReference>
<evidence type="ECO:0000313" key="3">
    <source>
        <dbReference type="Proteomes" id="UP000249579"/>
    </source>
</evidence>
<dbReference type="PANTHER" id="PTHR13847">
    <property type="entry name" value="SARCOSINE DEHYDROGENASE-RELATED"/>
    <property type="match status" value="1"/>
</dbReference>
<organism evidence="2 3">
    <name type="scientific">Macrococcoides bohemicum</name>
    <dbReference type="NCBI Taxonomy" id="1903056"/>
    <lineage>
        <taxon>Bacteria</taxon>
        <taxon>Bacillati</taxon>
        <taxon>Bacillota</taxon>
        <taxon>Bacilli</taxon>
        <taxon>Bacillales</taxon>
        <taxon>Staphylococcaceae</taxon>
        <taxon>Macrococcoides</taxon>
    </lineage>
</organism>